<dbReference type="InterPro" id="IPR037294">
    <property type="entry name" value="ABC_BtuC-like"/>
</dbReference>
<dbReference type="EMBL" id="WBZJ01000001">
    <property type="protein sequence ID" value="KAB3522856.1"/>
    <property type="molecule type" value="Genomic_DNA"/>
</dbReference>
<evidence type="ECO:0000256" key="1">
    <source>
        <dbReference type="ARBA" id="ARBA00004651"/>
    </source>
</evidence>
<feature type="transmembrane region" description="Helical" evidence="8">
    <location>
        <begin position="92"/>
        <end position="112"/>
    </location>
</feature>
<keyword evidence="4" id="KW-1003">Cell membrane</keyword>
<feature type="transmembrane region" description="Helical" evidence="8">
    <location>
        <begin position="274"/>
        <end position="294"/>
    </location>
</feature>
<accession>A0ABQ6VK41</accession>
<protein>
    <submittedName>
        <fullName evidence="9">Iron ABC transporter permease</fullName>
    </submittedName>
</protein>
<feature type="transmembrane region" description="Helical" evidence="8">
    <location>
        <begin position="234"/>
        <end position="262"/>
    </location>
</feature>
<feature type="transmembrane region" description="Helical" evidence="8">
    <location>
        <begin position="301"/>
        <end position="322"/>
    </location>
</feature>
<keyword evidence="10" id="KW-1185">Reference proteome</keyword>
<evidence type="ECO:0000256" key="4">
    <source>
        <dbReference type="ARBA" id="ARBA00022475"/>
    </source>
</evidence>
<evidence type="ECO:0000256" key="7">
    <source>
        <dbReference type="ARBA" id="ARBA00023136"/>
    </source>
</evidence>
<feature type="transmembrane region" description="Helical" evidence="8">
    <location>
        <begin position="60"/>
        <end position="80"/>
    </location>
</feature>
<comment type="subcellular location">
    <subcellularLocation>
        <location evidence="1">Cell membrane</location>
        <topology evidence="1">Multi-pass membrane protein</topology>
    </subcellularLocation>
</comment>
<name>A0ABQ6VK41_9CORY</name>
<gene>
    <name evidence="9" type="ORF">F8377_01415</name>
</gene>
<organism evidence="9 10">
    <name type="scientific">Corynebacterium zhongnanshanii</name>
    <dbReference type="NCBI Taxonomy" id="2768834"/>
    <lineage>
        <taxon>Bacteria</taxon>
        <taxon>Bacillati</taxon>
        <taxon>Actinomycetota</taxon>
        <taxon>Actinomycetes</taxon>
        <taxon>Mycobacteriales</taxon>
        <taxon>Corynebacteriaceae</taxon>
        <taxon>Corynebacterium</taxon>
    </lineage>
</organism>
<evidence type="ECO:0000256" key="2">
    <source>
        <dbReference type="ARBA" id="ARBA00007935"/>
    </source>
</evidence>
<reference evidence="9 10" key="1">
    <citation type="submission" date="2019-10" db="EMBL/GenBank/DDBJ databases">
        <title>Corynebacterium sp novel species isolated from the respiratory tract of Marmot.</title>
        <authorList>
            <person name="Zhang G."/>
        </authorList>
    </citation>
    <scope>NUCLEOTIDE SEQUENCE [LARGE SCALE GENOMIC DNA]</scope>
    <source>
        <strain evidence="9 10">336</strain>
    </source>
</reference>
<keyword evidence="3" id="KW-0813">Transport</keyword>
<feature type="transmembrane region" description="Helical" evidence="8">
    <location>
        <begin position="186"/>
        <end position="208"/>
    </location>
</feature>
<keyword evidence="7 8" id="KW-0472">Membrane</keyword>
<dbReference type="Proteomes" id="UP000436181">
    <property type="component" value="Unassembled WGS sequence"/>
</dbReference>
<sequence length="331" mass="33682">MPHSRFLALVSLAVLCVLTAWFGISIGPTGFDPVASVTSLIHPQHPIHTLIVHVRLPRTLTALAVGASLALAGAGMQAVFRNPLAEPGITGVSSGAAVAAVLLITTGLASIHPAVLPAGAFAGALATVFLVHAIGAHRSSHTILLVGIAINAFLGALIAATIANAVNSEDARSAMFWLNGDLTGSTMNALALVAIPLALGAAIVLFFAPELNLLSLGEATAHSTGLHVQRTNHLVLLGAALTTAAGVAITGIISFVGLVVPHLIRLMFGSDHRFLLPASALLGAAGLTLADIAARMLWHPVALQTGTVTALLGAPFLLFLILRSARSEATP</sequence>
<feature type="transmembrane region" description="Helical" evidence="8">
    <location>
        <begin position="143"/>
        <end position="166"/>
    </location>
</feature>
<keyword evidence="6 8" id="KW-1133">Transmembrane helix</keyword>
<feature type="transmembrane region" description="Helical" evidence="8">
    <location>
        <begin position="118"/>
        <end position="136"/>
    </location>
</feature>
<dbReference type="Gene3D" id="1.10.3470.10">
    <property type="entry name" value="ABC transporter involved in vitamin B12 uptake, BtuC"/>
    <property type="match status" value="1"/>
</dbReference>
<dbReference type="InterPro" id="IPR000522">
    <property type="entry name" value="ABC_transptr_permease_BtuC"/>
</dbReference>
<evidence type="ECO:0000256" key="6">
    <source>
        <dbReference type="ARBA" id="ARBA00022989"/>
    </source>
</evidence>
<evidence type="ECO:0000256" key="8">
    <source>
        <dbReference type="SAM" id="Phobius"/>
    </source>
</evidence>
<keyword evidence="5 8" id="KW-0812">Transmembrane</keyword>
<evidence type="ECO:0000256" key="3">
    <source>
        <dbReference type="ARBA" id="ARBA00022448"/>
    </source>
</evidence>
<proteinExistence type="inferred from homology"/>
<evidence type="ECO:0000256" key="5">
    <source>
        <dbReference type="ARBA" id="ARBA00022692"/>
    </source>
</evidence>
<dbReference type="RefSeq" id="WP_151843724.1">
    <property type="nucleotide sequence ID" value="NZ_WBZJ01000001.1"/>
</dbReference>
<comment type="similarity">
    <text evidence="2">Belongs to the binding-protein-dependent transport system permease family. FecCD subfamily.</text>
</comment>
<dbReference type="SUPFAM" id="SSF81345">
    <property type="entry name" value="ABC transporter involved in vitamin B12 uptake, BtuC"/>
    <property type="match status" value="1"/>
</dbReference>
<comment type="caution">
    <text evidence="9">The sequence shown here is derived from an EMBL/GenBank/DDBJ whole genome shotgun (WGS) entry which is preliminary data.</text>
</comment>
<dbReference type="Pfam" id="PF01032">
    <property type="entry name" value="FecCD"/>
    <property type="match status" value="1"/>
</dbReference>
<dbReference type="CDD" id="cd06550">
    <property type="entry name" value="TM_ABC_iron-siderophores_like"/>
    <property type="match status" value="1"/>
</dbReference>
<dbReference type="PANTHER" id="PTHR30472:SF25">
    <property type="entry name" value="ABC TRANSPORTER PERMEASE PROTEIN MJ0876-RELATED"/>
    <property type="match status" value="1"/>
</dbReference>
<dbReference type="PANTHER" id="PTHR30472">
    <property type="entry name" value="FERRIC ENTEROBACTIN TRANSPORT SYSTEM PERMEASE PROTEIN"/>
    <property type="match status" value="1"/>
</dbReference>
<evidence type="ECO:0000313" key="10">
    <source>
        <dbReference type="Proteomes" id="UP000436181"/>
    </source>
</evidence>
<evidence type="ECO:0000313" key="9">
    <source>
        <dbReference type="EMBL" id="KAB3522856.1"/>
    </source>
</evidence>